<evidence type="ECO:0000259" key="1">
    <source>
        <dbReference type="Pfam" id="PF00535"/>
    </source>
</evidence>
<dbReference type="CDD" id="cd00761">
    <property type="entry name" value="Glyco_tranf_GTA_type"/>
    <property type="match status" value="1"/>
</dbReference>
<dbReference type="SUPFAM" id="SSF51905">
    <property type="entry name" value="FAD/NAD(P)-binding domain"/>
    <property type="match status" value="1"/>
</dbReference>
<evidence type="ECO:0000313" key="2">
    <source>
        <dbReference type="EMBL" id="QBK87598.1"/>
    </source>
</evidence>
<feature type="domain" description="Glycosyltransferase 2-like" evidence="1">
    <location>
        <begin position="10"/>
        <end position="123"/>
    </location>
</feature>
<dbReference type="Pfam" id="PF00535">
    <property type="entry name" value="Glycos_transf_2"/>
    <property type="match status" value="1"/>
</dbReference>
<protein>
    <submittedName>
        <fullName evidence="2">Glycosyl transferase</fullName>
    </submittedName>
</protein>
<dbReference type="InterPro" id="IPR036188">
    <property type="entry name" value="FAD/NAD-bd_sf"/>
</dbReference>
<dbReference type="Gene3D" id="3.90.550.10">
    <property type="entry name" value="Spore Coat Polysaccharide Biosynthesis Protein SpsA, Chain A"/>
    <property type="match status" value="1"/>
</dbReference>
<dbReference type="InterPro" id="IPR029044">
    <property type="entry name" value="Nucleotide-diphossugar_trans"/>
</dbReference>
<keyword evidence="2" id="KW-0808">Transferase</keyword>
<dbReference type="InterPro" id="IPR001173">
    <property type="entry name" value="Glyco_trans_2-like"/>
</dbReference>
<gene>
    <name evidence="2" type="ORF">LCMAC201_05110</name>
</gene>
<accession>A0A481YWN0</accession>
<reference evidence="2" key="1">
    <citation type="journal article" date="2019" name="MBio">
        <title>Virus Genomes from Deep Sea Sediments Expand the Ocean Megavirome and Support Independent Origins of Viral Gigantism.</title>
        <authorList>
            <person name="Backstrom D."/>
            <person name="Yutin N."/>
            <person name="Jorgensen S.L."/>
            <person name="Dharamshi J."/>
            <person name="Homa F."/>
            <person name="Zaremba-Niedwiedzka K."/>
            <person name="Spang A."/>
            <person name="Wolf Y.I."/>
            <person name="Koonin E.V."/>
            <person name="Ettema T.J."/>
        </authorList>
    </citation>
    <scope>NUCLEOTIDE SEQUENCE</scope>
</reference>
<dbReference type="PANTHER" id="PTHR22916">
    <property type="entry name" value="GLYCOSYLTRANSFERASE"/>
    <property type="match status" value="1"/>
</dbReference>
<organism evidence="2">
    <name type="scientific">Marseillevirus LCMAC201</name>
    <dbReference type="NCBI Taxonomy" id="2506605"/>
    <lineage>
        <taxon>Viruses</taxon>
        <taxon>Varidnaviria</taxon>
        <taxon>Bamfordvirae</taxon>
        <taxon>Nucleocytoviricota</taxon>
        <taxon>Megaviricetes</taxon>
        <taxon>Pimascovirales</taxon>
        <taxon>Pimascovirales incertae sedis</taxon>
        <taxon>Marseilleviridae</taxon>
    </lineage>
</organism>
<dbReference type="Gene3D" id="3.50.50.60">
    <property type="entry name" value="FAD/NAD(P)-binding domain"/>
    <property type="match status" value="1"/>
</dbReference>
<proteinExistence type="predicted"/>
<dbReference type="PANTHER" id="PTHR22916:SF3">
    <property type="entry name" value="UDP-GLCNAC:BETAGAL BETA-1,3-N-ACETYLGLUCOSAMINYLTRANSFERASE-LIKE PROTEIN 1"/>
    <property type="match status" value="1"/>
</dbReference>
<dbReference type="GO" id="GO:0016758">
    <property type="term" value="F:hexosyltransferase activity"/>
    <property type="evidence" value="ECO:0007669"/>
    <property type="project" value="UniProtKB-ARBA"/>
</dbReference>
<dbReference type="EMBL" id="MK500361">
    <property type="protein sequence ID" value="QBK87598.1"/>
    <property type="molecule type" value="Genomic_DNA"/>
</dbReference>
<sequence length="680" mass="78697">MVMDSVLIAVCVPVYNGAWCLEETLATIFKQTYKHLKVLISVDLCDDQSAEICRQYSHQATVFIQERHLGWVANCNFLIREAVKLNSEYFSIIPHDDLLEVTYFEKLLEGFAKYPAAVNCFPRCLIAFGNLNQKIIGESIEGSLTERIIDTIQNHIDAISFRGLIKRGGITDLLLYLNDEQSVMADTIWILQHAIAGELRAIDVKYYKRYHSQNEHAGWHRRGPSDQVASWVNHCAIMYQLAQPYLQDNQLMQLCQYRLLRRTLIPRYSNPKHLVASFKDRVKKLQKKVVILGGGFQACCIALMLQKYNYDITIIEQCTDIMNRASMNQEGKIHLGFIYSMDKSLRTGRNLLRDALHFSNYIEYLLGEKIDWDTVKSSKFNYLVPYQSLLTGRELNNYFEKLQNLYVGWLNTDLNLSYLGERPQNLFHQHSSLPSHVDPEFFKHSFATEEVSISQLFLKNKIKPVLDARLLLNEKVLQIKRAQQGFKIKTDKGDYQADLLFNCTWENQTVFDQQMGIDIGTDHNLRLKFAIVSKTIEELKSIPSCTIVNGPFGDYVNHAGYMYFSWYPQSMREMIVNRTPPEKWNALCRGEIDENLKEELIRDHQAIFQQLFLTPFQFHDPQIVGGIIVAKGDKDIKYAASRLHMRDETPITHQDGYFSVSTNKFTSAPYNTLLLEAYFK</sequence>
<dbReference type="SUPFAM" id="SSF53448">
    <property type="entry name" value="Nucleotide-diphospho-sugar transferases"/>
    <property type="match status" value="1"/>
</dbReference>
<name>A0A481YWN0_9VIRU</name>